<organism evidence="3 4">
    <name type="scientific">Sphaerochaeta pleomorpha (strain ATCC BAA-1885 / DSM 22778 / Grapes)</name>
    <dbReference type="NCBI Taxonomy" id="158190"/>
    <lineage>
        <taxon>Bacteria</taxon>
        <taxon>Pseudomonadati</taxon>
        <taxon>Spirochaetota</taxon>
        <taxon>Spirochaetia</taxon>
        <taxon>Spirochaetales</taxon>
        <taxon>Sphaerochaetaceae</taxon>
        <taxon>Sphaerochaeta</taxon>
    </lineage>
</organism>
<evidence type="ECO:0000256" key="1">
    <source>
        <dbReference type="SAM" id="MobiDB-lite"/>
    </source>
</evidence>
<sequence length="119" mass="13712">MRIENKLNQVYTPSHIPRQIVNSYAFILSSGDRPHAAYACNFPLENSLGIYKKPTQEFLDYIFLLYNFIYFFYNRIFFNSKVLTVVPKYSIVAINRKGSDREDSHGNSMPETSGGNGKD</sequence>
<gene>
    <name evidence="3" type="ordered locus">SpiGrapes_0005</name>
</gene>
<reference evidence="3 4" key="1">
    <citation type="submission" date="2011-11" db="EMBL/GenBank/DDBJ databases">
        <title>Complete sequence of Spirochaeta sp. grapes.</title>
        <authorList>
            <consortium name="US DOE Joint Genome Institute"/>
            <person name="Lucas S."/>
            <person name="Han J."/>
            <person name="Lapidus A."/>
            <person name="Cheng J.-F."/>
            <person name="Goodwin L."/>
            <person name="Pitluck S."/>
            <person name="Peters L."/>
            <person name="Ovchinnikova G."/>
            <person name="Munk A.C."/>
            <person name="Detter J.C."/>
            <person name="Han C."/>
            <person name="Tapia R."/>
            <person name="Land M."/>
            <person name="Hauser L."/>
            <person name="Kyrpides N."/>
            <person name="Ivanova N."/>
            <person name="Pagani I."/>
            <person name="Ritalahtilisa K."/>
            <person name="Loeffler F."/>
            <person name="Woyke T."/>
        </authorList>
    </citation>
    <scope>NUCLEOTIDE SEQUENCE [LARGE SCALE GENOMIC DNA]</scope>
    <source>
        <strain evidence="4">ATCC BAA-1885 / DSM 22778 / Grapes</strain>
    </source>
</reference>
<keyword evidence="2" id="KW-0472">Membrane</keyword>
<evidence type="ECO:0000256" key="2">
    <source>
        <dbReference type="SAM" id="Phobius"/>
    </source>
</evidence>
<evidence type="ECO:0000313" key="3">
    <source>
        <dbReference type="EMBL" id="AEV27873.1"/>
    </source>
</evidence>
<dbReference type="RefSeq" id="WP_014268722.1">
    <property type="nucleotide sequence ID" value="NC_016633.1"/>
</dbReference>
<dbReference type="HOGENOM" id="CLU_2059927_0_0_12"/>
<feature type="transmembrane region" description="Helical" evidence="2">
    <location>
        <begin position="58"/>
        <end position="78"/>
    </location>
</feature>
<dbReference type="Proteomes" id="UP000005632">
    <property type="component" value="Chromosome"/>
</dbReference>
<dbReference type="AlphaFoldDB" id="G8QSH4"/>
<feature type="region of interest" description="Disordered" evidence="1">
    <location>
        <begin position="98"/>
        <end position="119"/>
    </location>
</feature>
<name>G8QSH4_SPHPG</name>
<keyword evidence="4" id="KW-1185">Reference proteome</keyword>
<keyword evidence="2" id="KW-1133">Transmembrane helix</keyword>
<dbReference type="STRING" id="158190.SpiGrapes_0005"/>
<proteinExistence type="predicted"/>
<dbReference type="EMBL" id="CP003155">
    <property type="protein sequence ID" value="AEV27873.1"/>
    <property type="molecule type" value="Genomic_DNA"/>
</dbReference>
<dbReference type="KEGG" id="sgp:SpiGrapes_0005"/>
<protein>
    <submittedName>
        <fullName evidence="3">Uncharacterized protein</fullName>
    </submittedName>
</protein>
<keyword evidence="2" id="KW-0812">Transmembrane</keyword>
<accession>G8QSH4</accession>
<evidence type="ECO:0000313" key="4">
    <source>
        <dbReference type="Proteomes" id="UP000005632"/>
    </source>
</evidence>